<comment type="caution">
    <text evidence="1">The sequence shown here is derived from an EMBL/GenBank/DDBJ whole genome shotgun (WGS) entry which is preliminary data.</text>
</comment>
<sequence length="49" mass="5978">SMQTIYWEQLEPDTCHYRLSWNEIRWVAMTDDQLDAQECDGWPSRTDQE</sequence>
<reference evidence="1 2" key="1">
    <citation type="journal article" date="2014" name="PLoS Genet.">
        <title>Phylogenetically driven sequencing of extremely halophilic archaea reveals strategies for static and dynamic osmo-response.</title>
        <authorList>
            <person name="Becker E.A."/>
            <person name="Seitzer P.M."/>
            <person name="Tritt A."/>
            <person name="Larsen D."/>
            <person name="Krusor M."/>
            <person name="Yao A.I."/>
            <person name="Wu D."/>
            <person name="Madern D."/>
            <person name="Eisen J.A."/>
            <person name="Darling A.E."/>
            <person name="Facciotti M.T."/>
        </authorList>
    </citation>
    <scope>NUCLEOTIDE SEQUENCE [LARGE SCALE GENOMIC DNA]</scope>
    <source>
        <strain evidence="1 2">DSM 12278</strain>
    </source>
</reference>
<evidence type="ECO:0000313" key="1">
    <source>
        <dbReference type="EMBL" id="ELZ04926.1"/>
    </source>
</evidence>
<evidence type="ECO:0000313" key="2">
    <source>
        <dbReference type="Proteomes" id="UP000011554"/>
    </source>
</evidence>
<protein>
    <submittedName>
        <fullName evidence="1">Uncharacterized protein</fullName>
    </submittedName>
</protein>
<name>M0B1Z3_NATA1</name>
<feature type="non-terminal residue" evidence="1">
    <location>
        <position position="1"/>
    </location>
</feature>
<dbReference type="Proteomes" id="UP000011554">
    <property type="component" value="Unassembled WGS sequence"/>
</dbReference>
<keyword evidence="2" id="KW-1185">Reference proteome</keyword>
<dbReference type="EMBL" id="AOIO01000010">
    <property type="protein sequence ID" value="ELZ04926.1"/>
    <property type="molecule type" value="Genomic_DNA"/>
</dbReference>
<dbReference type="eggNOG" id="arCOG02043">
    <property type="taxonomic scope" value="Archaea"/>
</dbReference>
<organism evidence="1 2">
    <name type="scientific">Natrialba asiatica (strain ATCC 700177 / DSM 12278 / JCM 9576 / FERM P-10747 / NBRC 102637 / 172P1)</name>
    <dbReference type="NCBI Taxonomy" id="29540"/>
    <lineage>
        <taxon>Archaea</taxon>
        <taxon>Methanobacteriati</taxon>
        <taxon>Methanobacteriota</taxon>
        <taxon>Stenosarchaea group</taxon>
        <taxon>Halobacteria</taxon>
        <taxon>Halobacteriales</taxon>
        <taxon>Natrialbaceae</taxon>
        <taxon>Natrialba</taxon>
    </lineage>
</organism>
<dbReference type="AlphaFoldDB" id="M0B1Z3"/>
<dbReference type="PATRIC" id="fig|29540.5.peg.655"/>
<gene>
    <name evidence="1" type="ORF">C481_03197</name>
</gene>
<accession>M0B1Z3</accession>
<proteinExistence type="predicted"/>